<keyword evidence="6 16" id="KW-1133">Transmembrane helix</keyword>
<dbReference type="GO" id="GO:0005886">
    <property type="term" value="C:plasma membrane"/>
    <property type="evidence" value="ECO:0007669"/>
    <property type="project" value="TreeGrafter"/>
</dbReference>
<feature type="coiled-coil region" evidence="14">
    <location>
        <begin position="883"/>
        <end position="910"/>
    </location>
</feature>
<evidence type="ECO:0000313" key="18">
    <source>
        <dbReference type="WBParaSite" id="BXY_1594500.1"/>
    </source>
</evidence>
<evidence type="ECO:0000256" key="12">
    <source>
        <dbReference type="ARBA" id="ARBA00023303"/>
    </source>
</evidence>
<dbReference type="AlphaFoldDB" id="A0A1I7SSC8"/>
<keyword evidence="8 13" id="KW-0406">Ion transport</keyword>
<feature type="compositionally biased region" description="Low complexity" evidence="15">
    <location>
        <begin position="774"/>
        <end position="797"/>
    </location>
</feature>
<comment type="subcellular location">
    <subcellularLocation>
        <location evidence="1">Membrane</location>
        <topology evidence="1">Multi-pass membrane protein</topology>
    </subcellularLocation>
</comment>
<evidence type="ECO:0000256" key="16">
    <source>
        <dbReference type="SAM" id="Phobius"/>
    </source>
</evidence>
<feature type="compositionally biased region" description="Low complexity" evidence="15">
    <location>
        <begin position="13"/>
        <end position="31"/>
    </location>
</feature>
<evidence type="ECO:0000256" key="2">
    <source>
        <dbReference type="ARBA" id="ARBA00007193"/>
    </source>
</evidence>
<evidence type="ECO:0000256" key="9">
    <source>
        <dbReference type="ARBA" id="ARBA00023136"/>
    </source>
</evidence>
<evidence type="ECO:0000256" key="3">
    <source>
        <dbReference type="ARBA" id="ARBA00022448"/>
    </source>
</evidence>
<dbReference type="WBParaSite" id="BXY_1594500.1">
    <property type="protein sequence ID" value="BXY_1594500.1"/>
    <property type="gene ID" value="BXY_1594500"/>
</dbReference>
<evidence type="ECO:0000256" key="6">
    <source>
        <dbReference type="ARBA" id="ARBA00022989"/>
    </source>
</evidence>
<protein>
    <submittedName>
        <fullName evidence="18">Degenerin-like protein unc-105</fullName>
    </submittedName>
</protein>
<evidence type="ECO:0000256" key="14">
    <source>
        <dbReference type="SAM" id="Coils"/>
    </source>
</evidence>
<keyword evidence="7" id="KW-0915">Sodium</keyword>
<proteinExistence type="inferred from homology"/>
<sequence length="921" mass="103888">MSSSNSDAATSNGPPGLGRSSRSVSGVPRQRTYSRQNSEESTRRRPLHPAEKKAAQLRLPQGSFEKKPSSPAHAMNALRRLSRADFSSIRRAKLSGHLNYRQIWQRFGRQTTIHGISHAATAPTKQWVYLWIAAFIVCFIALVVQIIFLIHKYLQYAKTVDLDLKFENAPFPSVTLCNLNPYKASMIGQDPATRAMMSSFQNVMKSGSVAEGIATVIAQTRERRRLRRQLNGTISEDRRYLQVYAQCYCEINRLSGERRSGSCFGVHKGKIALSFIDNNLHNFHPTRCLCQLDWTSKALWPCFPYNTWKEKICTECVPDLGHCPMRFYHGKQDKKKLQGDLDICLCHKEYNHCIANNENGEIPEILPTFDVDHMNFTQAFVTAKPKKVGPTTTTTTEAPAVREALGYEELKNDISIATQARENIKFAVGEKNESAKVDMSQNMDELILECTFNQRDCEIKKDFRLTHDATFGNCYTFNWDRTKDVTAHRAGANFGLRVLLYANVSEYLPTSESVGFRITVHDKWVVPFPDAFGHTAPTGFMSSFGVRMKQFYRIAPPHGKCKDGGEEEDRYIYKNYKYSVEGCHRSCTQYEIVKTCGCADPSYPIPNGTTMCKLTDPAARNCIKNTTQLMGRMIAEANICKCHQPCSELGYEVSYSAARWPSGTTKLRECHLGDDMCMEKYRKNAAMIQIFFEELNFETLTESPAYTWNSFLADLGGMSGLWIGASVVSVLELASLAFYVAQAYVRKRKKSTSTLTSIRNKSVPVSKKISLQSQQSSVIYRPRTPTPSTTKSRLSLLNDDPDPEPMKLEAGSDEQDPEPEPSDDAHSKSSYPYWPPGQELPCTCLYNSNGNIISMKALCPEHGYMVRRGTMYCCGEEEEEGAGEEITNEEEQMQEAIDVLQANLYNLKNERGLSKQKSQDS</sequence>
<dbReference type="Gene3D" id="2.60.470.10">
    <property type="entry name" value="Acid-sensing ion channels like domains"/>
    <property type="match status" value="1"/>
</dbReference>
<dbReference type="PROSITE" id="PS01206">
    <property type="entry name" value="ASC"/>
    <property type="match status" value="1"/>
</dbReference>
<keyword evidence="5 13" id="KW-0812">Transmembrane</keyword>
<evidence type="ECO:0000256" key="5">
    <source>
        <dbReference type="ARBA" id="ARBA00022692"/>
    </source>
</evidence>
<comment type="similarity">
    <text evidence="2 13">Belongs to the amiloride-sensitive sodium channel (TC 1.A.6) family.</text>
</comment>
<feature type="region of interest" description="Disordered" evidence="15">
    <location>
        <begin position="1"/>
        <end position="72"/>
    </location>
</feature>
<dbReference type="Gene3D" id="1.10.287.770">
    <property type="entry name" value="YojJ-like"/>
    <property type="match status" value="1"/>
</dbReference>
<dbReference type="Pfam" id="PF00858">
    <property type="entry name" value="ASC"/>
    <property type="match status" value="1"/>
</dbReference>
<evidence type="ECO:0000256" key="7">
    <source>
        <dbReference type="ARBA" id="ARBA00023053"/>
    </source>
</evidence>
<evidence type="ECO:0000256" key="15">
    <source>
        <dbReference type="SAM" id="MobiDB-lite"/>
    </source>
</evidence>
<dbReference type="Proteomes" id="UP000095284">
    <property type="component" value="Unplaced"/>
</dbReference>
<evidence type="ECO:0000256" key="10">
    <source>
        <dbReference type="ARBA" id="ARBA00023180"/>
    </source>
</evidence>
<dbReference type="GO" id="GO:0015280">
    <property type="term" value="F:ligand-gated sodium channel activity"/>
    <property type="evidence" value="ECO:0007669"/>
    <property type="project" value="TreeGrafter"/>
</dbReference>
<accession>A0A1I7SSC8</accession>
<dbReference type="eggNOG" id="KOG4294">
    <property type="taxonomic scope" value="Eukaryota"/>
</dbReference>
<keyword evidence="14" id="KW-0175">Coiled coil</keyword>
<dbReference type="PANTHER" id="PTHR11690:SF279">
    <property type="entry name" value="DEGENERIN-LIKE PROTEIN UNC-105"/>
    <property type="match status" value="1"/>
</dbReference>
<evidence type="ECO:0000256" key="13">
    <source>
        <dbReference type="RuleBase" id="RU000679"/>
    </source>
</evidence>
<evidence type="ECO:0000256" key="8">
    <source>
        <dbReference type="ARBA" id="ARBA00023065"/>
    </source>
</evidence>
<reference evidence="18" key="1">
    <citation type="submission" date="2016-11" db="UniProtKB">
        <authorList>
            <consortium name="WormBaseParasite"/>
        </authorList>
    </citation>
    <scope>IDENTIFICATION</scope>
</reference>
<feature type="compositionally biased region" description="Acidic residues" evidence="15">
    <location>
        <begin position="811"/>
        <end position="822"/>
    </location>
</feature>
<feature type="compositionally biased region" description="Polar residues" evidence="15">
    <location>
        <begin position="1"/>
        <end position="12"/>
    </location>
</feature>
<dbReference type="PRINTS" id="PR01078">
    <property type="entry name" value="AMINACHANNEL"/>
</dbReference>
<keyword evidence="11 13" id="KW-0739">Sodium transport</keyword>
<organism evidence="17 18">
    <name type="scientific">Bursaphelenchus xylophilus</name>
    <name type="common">Pinewood nematode worm</name>
    <name type="synonym">Aphelenchoides xylophilus</name>
    <dbReference type="NCBI Taxonomy" id="6326"/>
    <lineage>
        <taxon>Eukaryota</taxon>
        <taxon>Metazoa</taxon>
        <taxon>Ecdysozoa</taxon>
        <taxon>Nematoda</taxon>
        <taxon>Chromadorea</taxon>
        <taxon>Rhabditida</taxon>
        <taxon>Tylenchina</taxon>
        <taxon>Tylenchomorpha</taxon>
        <taxon>Aphelenchoidea</taxon>
        <taxon>Aphelenchoididae</taxon>
        <taxon>Bursaphelenchus</taxon>
    </lineage>
</organism>
<feature type="region of interest" description="Disordered" evidence="15">
    <location>
        <begin position="774"/>
        <end position="832"/>
    </location>
</feature>
<dbReference type="InterPro" id="IPR004726">
    <property type="entry name" value="Deg-1"/>
</dbReference>
<name>A0A1I7SSC8_BURXY</name>
<keyword evidence="10" id="KW-0325">Glycoprotein</keyword>
<dbReference type="PANTHER" id="PTHR11690">
    <property type="entry name" value="AMILORIDE-SENSITIVE SODIUM CHANNEL-RELATED"/>
    <property type="match status" value="1"/>
</dbReference>
<dbReference type="InterPro" id="IPR020903">
    <property type="entry name" value="ENaC_CS"/>
</dbReference>
<evidence type="ECO:0000256" key="11">
    <source>
        <dbReference type="ARBA" id="ARBA00023201"/>
    </source>
</evidence>
<evidence type="ECO:0000256" key="4">
    <source>
        <dbReference type="ARBA" id="ARBA00022461"/>
    </source>
</evidence>
<feature type="compositionally biased region" description="Basic and acidic residues" evidence="15">
    <location>
        <begin position="37"/>
        <end position="54"/>
    </location>
</feature>
<feature type="transmembrane region" description="Helical" evidence="16">
    <location>
        <begin position="127"/>
        <end position="150"/>
    </location>
</feature>
<keyword evidence="3 13" id="KW-0813">Transport</keyword>
<keyword evidence="9 16" id="KW-0472">Membrane</keyword>
<dbReference type="NCBIfam" id="TIGR00867">
    <property type="entry name" value="deg-1"/>
    <property type="match status" value="1"/>
</dbReference>
<dbReference type="InterPro" id="IPR001873">
    <property type="entry name" value="ENaC"/>
</dbReference>
<evidence type="ECO:0000313" key="17">
    <source>
        <dbReference type="Proteomes" id="UP000095284"/>
    </source>
</evidence>
<keyword evidence="4 13" id="KW-0894">Sodium channel</keyword>
<keyword evidence="12 13" id="KW-0407">Ion channel</keyword>
<evidence type="ECO:0000256" key="1">
    <source>
        <dbReference type="ARBA" id="ARBA00004141"/>
    </source>
</evidence>
<feature type="transmembrane region" description="Helical" evidence="16">
    <location>
        <begin position="720"/>
        <end position="741"/>
    </location>
</feature>